<feature type="signal peptide" evidence="1">
    <location>
        <begin position="1"/>
        <end position="18"/>
    </location>
</feature>
<name>A0A9W9P9I8_9EURO</name>
<reference evidence="2" key="1">
    <citation type="submission" date="2022-11" db="EMBL/GenBank/DDBJ databases">
        <authorList>
            <person name="Petersen C."/>
        </authorList>
    </citation>
    <scope>NUCLEOTIDE SEQUENCE</scope>
    <source>
        <strain evidence="2">IBT 19713</strain>
    </source>
</reference>
<keyword evidence="3" id="KW-1185">Reference proteome</keyword>
<dbReference type="GeneID" id="83201459"/>
<dbReference type="AlphaFoldDB" id="A0A9W9P9I8"/>
<evidence type="ECO:0000313" key="2">
    <source>
        <dbReference type="EMBL" id="KAJ5240240.1"/>
    </source>
</evidence>
<organism evidence="2 3">
    <name type="scientific">Penicillium chermesinum</name>
    <dbReference type="NCBI Taxonomy" id="63820"/>
    <lineage>
        <taxon>Eukaryota</taxon>
        <taxon>Fungi</taxon>
        <taxon>Dikarya</taxon>
        <taxon>Ascomycota</taxon>
        <taxon>Pezizomycotina</taxon>
        <taxon>Eurotiomycetes</taxon>
        <taxon>Eurotiomycetidae</taxon>
        <taxon>Eurotiales</taxon>
        <taxon>Aspergillaceae</taxon>
        <taxon>Penicillium</taxon>
    </lineage>
</organism>
<dbReference type="Proteomes" id="UP001150941">
    <property type="component" value="Unassembled WGS sequence"/>
</dbReference>
<dbReference type="RefSeq" id="XP_058333159.1">
    <property type="nucleotide sequence ID" value="XM_058474156.1"/>
</dbReference>
<reference evidence="2" key="2">
    <citation type="journal article" date="2023" name="IMA Fungus">
        <title>Comparative genomic study of the Penicillium genus elucidates a diverse pangenome and 15 lateral gene transfer events.</title>
        <authorList>
            <person name="Petersen C."/>
            <person name="Sorensen T."/>
            <person name="Nielsen M.R."/>
            <person name="Sondergaard T.E."/>
            <person name="Sorensen J.L."/>
            <person name="Fitzpatrick D.A."/>
            <person name="Frisvad J.C."/>
            <person name="Nielsen K.L."/>
        </authorList>
    </citation>
    <scope>NUCLEOTIDE SEQUENCE</scope>
    <source>
        <strain evidence="2">IBT 19713</strain>
    </source>
</reference>
<proteinExistence type="predicted"/>
<gene>
    <name evidence="2" type="ORF">N7468_004859</name>
</gene>
<dbReference type="EMBL" id="JAPQKS010000003">
    <property type="protein sequence ID" value="KAJ5240240.1"/>
    <property type="molecule type" value="Genomic_DNA"/>
</dbReference>
<keyword evidence="1" id="KW-0732">Signal</keyword>
<protein>
    <submittedName>
        <fullName evidence="2">Uncharacterized protein</fullName>
    </submittedName>
</protein>
<evidence type="ECO:0000313" key="3">
    <source>
        <dbReference type="Proteomes" id="UP001150941"/>
    </source>
</evidence>
<feature type="chain" id="PRO_5040947269" evidence="1">
    <location>
        <begin position="19"/>
        <end position="117"/>
    </location>
</feature>
<dbReference type="OrthoDB" id="4378027at2759"/>
<accession>A0A9W9P9I8</accession>
<comment type="caution">
    <text evidence="2">The sequence shown here is derived from an EMBL/GenBank/DDBJ whole genome shotgun (WGS) entry which is preliminary data.</text>
</comment>
<sequence length="117" mass="12364">MAWKPMALAFLLASPALADVYFGTLSGDDLNSGTCTCVKRDIDPSDDCGATWTAAGDTTPSPPAGTFYANVIDTADKNAIVGRCVYEESDAHYCSDVIDTLLWEAGVHCYMEPGVGC</sequence>
<evidence type="ECO:0000256" key="1">
    <source>
        <dbReference type="SAM" id="SignalP"/>
    </source>
</evidence>